<dbReference type="Pfam" id="PF00542">
    <property type="entry name" value="Ribosomal_L12"/>
    <property type="match status" value="1"/>
</dbReference>
<dbReference type="PANTHER" id="PTHR45987">
    <property type="entry name" value="39S RIBOSOMAL PROTEIN L12"/>
    <property type="match status" value="1"/>
</dbReference>
<organism evidence="6 7">
    <name type="scientific">Smittium angustum</name>
    <dbReference type="NCBI Taxonomy" id="133377"/>
    <lineage>
        <taxon>Eukaryota</taxon>
        <taxon>Fungi</taxon>
        <taxon>Fungi incertae sedis</taxon>
        <taxon>Zoopagomycota</taxon>
        <taxon>Kickxellomycotina</taxon>
        <taxon>Harpellomycetes</taxon>
        <taxon>Harpellales</taxon>
        <taxon>Legeriomycetaceae</taxon>
        <taxon>Smittium</taxon>
    </lineage>
</organism>
<dbReference type="InterPro" id="IPR000206">
    <property type="entry name" value="Ribosomal_bL12"/>
</dbReference>
<evidence type="ECO:0000256" key="1">
    <source>
        <dbReference type="ARBA" id="ARBA00007197"/>
    </source>
</evidence>
<evidence type="ECO:0008006" key="8">
    <source>
        <dbReference type="Google" id="ProtNLM"/>
    </source>
</evidence>
<dbReference type="EMBL" id="MBFU01000331">
    <property type="protein sequence ID" value="PWA00504.1"/>
    <property type="molecule type" value="Genomic_DNA"/>
</dbReference>
<dbReference type="InterPro" id="IPR036235">
    <property type="entry name" value="Ribosomal_bL12_oligo_N_sf"/>
</dbReference>
<dbReference type="SUPFAM" id="SSF48300">
    <property type="entry name" value="Ribosomal protein L7/12, oligomerisation (N-terminal) domain"/>
    <property type="match status" value="1"/>
</dbReference>
<evidence type="ECO:0000313" key="6">
    <source>
        <dbReference type="EMBL" id="PWA00504.1"/>
    </source>
</evidence>
<dbReference type="Gene3D" id="1.20.5.710">
    <property type="entry name" value="Single helix bin"/>
    <property type="match status" value="1"/>
</dbReference>
<dbReference type="FunFam" id="3.30.1390.10:FF:000001">
    <property type="entry name" value="50S ribosomal protein L7/L12"/>
    <property type="match status" value="1"/>
</dbReference>
<keyword evidence="2" id="KW-0689">Ribosomal protein</keyword>
<dbReference type="GO" id="GO:0003729">
    <property type="term" value="F:mRNA binding"/>
    <property type="evidence" value="ECO:0007669"/>
    <property type="project" value="TreeGrafter"/>
</dbReference>
<protein>
    <recommendedName>
        <fullName evidence="8">Ribosomal protein L7/L12 C-terminal domain-containing protein</fullName>
    </recommendedName>
</protein>
<dbReference type="InterPro" id="IPR008932">
    <property type="entry name" value="Ribosomal_bL12_oligo"/>
</dbReference>
<keyword evidence="3" id="KW-0687">Ribonucleoprotein</keyword>
<proteinExistence type="inferred from homology"/>
<name>A0A2U1J616_SMIAN</name>
<dbReference type="InterPro" id="IPR013823">
    <property type="entry name" value="Ribosomal_bL12_C"/>
</dbReference>
<dbReference type="GO" id="GO:0005762">
    <property type="term" value="C:mitochondrial large ribosomal subunit"/>
    <property type="evidence" value="ECO:0007669"/>
    <property type="project" value="TreeGrafter"/>
</dbReference>
<dbReference type="Proteomes" id="UP000245591">
    <property type="component" value="Unassembled WGS sequence"/>
</dbReference>
<evidence type="ECO:0000256" key="3">
    <source>
        <dbReference type="ARBA" id="ARBA00023274"/>
    </source>
</evidence>
<dbReference type="HAMAP" id="MF_00368">
    <property type="entry name" value="Ribosomal_bL12"/>
    <property type="match status" value="1"/>
</dbReference>
<feature type="domain" description="Large ribosomal subunit protein bL12 C-terminal" evidence="4">
    <location>
        <begin position="128"/>
        <end position="195"/>
    </location>
</feature>
<gene>
    <name evidence="6" type="ORF">BB558_003440</name>
</gene>
<evidence type="ECO:0000259" key="4">
    <source>
        <dbReference type="Pfam" id="PF00542"/>
    </source>
</evidence>
<dbReference type="GO" id="GO:0003735">
    <property type="term" value="F:structural constituent of ribosome"/>
    <property type="evidence" value="ECO:0007669"/>
    <property type="project" value="InterPro"/>
</dbReference>
<evidence type="ECO:0000259" key="5">
    <source>
        <dbReference type="Pfam" id="PF16320"/>
    </source>
</evidence>
<accession>A0A2U1J616</accession>
<dbReference type="AlphaFoldDB" id="A0A2U1J616"/>
<dbReference type="Gene3D" id="3.30.1390.10">
    <property type="match status" value="1"/>
</dbReference>
<keyword evidence="7" id="KW-1185">Reference proteome</keyword>
<evidence type="ECO:0000313" key="7">
    <source>
        <dbReference type="Proteomes" id="UP000245591"/>
    </source>
</evidence>
<dbReference type="GO" id="GO:0006412">
    <property type="term" value="P:translation"/>
    <property type="evidence" value="ECO:0007669"/>
    <property type="project" value="InterPro"/>
</dbReference>
<dbReference type="Pfam" id="PF16320">
    <property type="entry name" value="Ribosomal_L12_N"/>
    <property type="match status" value="1"/>
</dbReference>
<dbReference type="InterPro" id="IPR014719">
    <property type="entry name" value="Ribosomal_bL12_C/ClpS-like"/>
</dbReference>
<evidence type="ECO:0000256" key="2">
    <source>
        <dbReference type="ARBA" id="ARBA00022980"/>
    </source>
</evidence>
<sequence>MVSKIFLIKRTSIIGRLASVSRFSAVSRYSLISGQRLSFSSSRLINSSAEPIPIPKGEAGKDSQVSSKITSIVDEISKLTLLETSQLVESLKSRLNITEAVHVSAAPVQAVAESAPEPEAKPVEKSEYTVKLDKFDPTQKAKVIREIKALLPELNLVAAKKFVEEAPKTIKENIPKEEAEKIKATLEALGATIVLE</sequence>
<comment type="similarity">
    <text evidence="1">Belongs to the bacterial ribosomal protein bL12 family.</text>
</comment>
<dbReference type="PANTHER" id="PTHR45987:SF4">
    <property type="entry name" value="LARGE RIBOSOMAL SUBUNIT PROTEIN BL12M"/>
    <property type="match status" value="1"/>
</dbReference>
<reference evidence="6 7" key="1">
    <citation type="journal article" date="2018" name="MBio">
        <title>Comparative Genomics Reveals the Core Gene Toolbox for the Fungus-Insect Symbiosis.</title>
        <authorList>
            <person name="Wang Y."/>
            <person name="Stata M."/>
            <person name="Wang W."/>
            <person name="Stajich J.E."/>
            <person name="White M.M."/>
            <person name="Moncalvo J.M."/>
        </authorList>
    </citation>
    <scope>NUCLEOTIDE SEQUENCE [LARGE SCALE GENOMIC DNA]</scope>
    <source>
        <strain evidence="6 7">AUS-126-30</strain>
    </source>
</reference>
<comment type="caution">
    <text evidence="6">The sequence shown here is derived from an EMBL/GenBank/DDBJ whole genome shotgun (WGS) entry which is preliminary data.</text>
</comment>
<dbReference type="SUPFAM" id="SSF54736">
    <property type="entry name" value="ClpS-like"/>
    <property type="match status" value="1"/>
</dbReference>
<feature type="domain" description="Large ribosomal subunit protein bL12 oligomerization" evidence="5">
    <location>
        <begin position="68"/>
        <end position="116"/>
    </location>
</feature>